<dbReference type="RefSeq" id="WP_100064441.1">
    <property type="nucleotide sequence ID" value="NZ_NUSQ01000216.1"/>
</dbReference>
<evidence type="ECO:0000313" key="2">
    <source>
        <dbReference type="Proteomes" id="UP000225997"/>
    </source>
</evidence>
<accession>A0A2B5WT00</accession>
<gene>
    <name evidence="1" type="ORF">COF40_29060</name>
</gene>
<organism evidence="1 2">
    <name type="scientific">Bacillus toyonensis</name>
    <dbReference type="NCBI Taxonomy" id="155322"/>
    <lineage>
        <taxon>Bacteria</taxon>
        <taxon>Bacillati</taxon>
        <taxon>Bacillota</taxon>
        <taxon>Bacilli</taxon>
        <taxon>Bacillales</taxon>
        <taxon>Bacillaceae</taxon>
        <taxon>Bacillus</taxon>
        <taxon>Bacillus cereus group</taxon>
    </lineage>
</organism>
<reference evidence="1 2" key="1">
    <citation type="submission" date="2017-09" db="EMBL/GenBank/DDBJ databases">
        <title>Large-scale bioinformatics analysis of Bacillus genomes uncovers conserved roles of natural products in bacterial physiology.</title>
        <authorList>
            <consortium name="Agbiome Team Llc"/>
            <person name="Bleich R.M."/>
            <person name="Grubbs K.J."/>
            <person name="Santa Maria K.C."/>
            <person name="Allen S.E."/>
            <person name="Farag S."/>
            <person name="Shank E.A."/>
            <person name="Bowers A."/>
        </authorList>
    </citation>
    <scope>NUCLEOTIDE SEQUENCE [LARGE SCALE GENOMIC DNA]</scope>
    <source>
        <strain evidence="1 2">AFS044250</strain>
    </source>
</reference>
<dbReference type="EMBL" id="NUSQ01000216">
    <property type="protein sequence ID" value="PHD57904.1"/>
    <property type="molecule type" value="Genomic_DNA"/>
</dbReference>
<comment type="caution">
    <text evidence="1">The sequence shown here is derived from an EMBL/GenBank/DDBJ whole genome shotgun (WGS) entry which is preliminary data.</text>
</comment>
<name>A0A2B5WT00_9BACI</name>
<evidence type="ECO:0000313" key="1">
    <source>
        <dbReference type="EMBL" id="PHD57904.1"/>
    </source>
</evidence>
<proteinExistence type="predicted"/>
<protein>
    <submittedName>
        <fullName evidence="1">Uncharacterized protein</fullName>
    </submittedName>
</protein>
<dbReference type="AlphaFoldDB" id="A0A2B5WT00"/>
<sequence length="70" mass="8233">MEKTMMVGTTNMIMSMEKVMCEMKCMKMMMSNMMHMDVKMNVALMNKMQECDEIMNSTMSMMQAMKEKCC</sequence>
<dbReference type="Proteomes" id="UP000225997">
    <property type="component" value="Unassembled WGS sequence"/>
</dbReference>